<evidence type="ECO:0000313" key="4">
    <source>
        <dbReference type="Proteomes" id="UP001054945"/>
    </source>
</evidence>
<protein>
    <submittedName>
        <fullName evidence="3">Down syndrome cell adhesion molecule-like protein Dscam2</fullName>
    </submittedName>
</protein>
<evidence type="ECO:0000256" key="1">
    <source>
        <dbReference type="ARBA" id="ARBA00023319"/>
    </source>
</evidence>
<dbReference type="SUPFAM" id="SSF48726">
    <property type="entry name" value="Immunoglobulin"/>
    <property type="match status" value="2"/>
</dbReference>
<keyword evidence="1" id="KW-0393">Immunoglobulin domain</keyword>
<dbReference type="GO" id="GO:0070593">
    <property type="term" value="P:dendrite self-avoidance"/>
    <property type="evidence" value="ECO:0007669"/>
    <property type="project" value="TreeGrafter"/>
</dbReference>
<dbReference type="GO" id="GO:0030424">
    <property type="term" value="C:axon"/>
    <property type="evidence" value="ECO:0007669"/>
    <property type="project" value="TreeGrafter"/>
</dbReference>
<dbReference type="Pfam" id="PF07679">
    <property type="entry name" value="I-set"/>
    <property type="match status" value="1"/>
</dbReference>
<gene>
    <name evidence="3" type="primary">Dscam2</name>
    <name evidence="3" type="ORF">CEXT_750251</name>
</gene>
<organism evidence="3 4">
    <name type="scientific">Caerostris extrusa</name>
    <name type="common">Bark spider</name>
    <name type="synonym">Caerostris bankana</name>
    <dbReference type="NCBI Taxonomy" id="172846"/>
    <lineage>
        <taxon>Eukaryota</taxon>
        <taxon>Metazoa</taxon>
        <taxon>Ecdysozoa</taxon>
        <taxon>Arthropoda</taxon>
        <taxon>Chelicerata</taxon>
        <taxon>Arachnida</taxon>
        <taxon>Araneae</taxon>
        <taxon>Araneomorphae</taxon>
        <taxon>Entelegynae</taxon>
        <taxon>Araneoidea</taxon>
        <taxon>Araneidae</taxon>
        <taxon>Caerostris</taxon>
    </lineage>
</organism>
<proteinExistence type="predicted"/>
<dbReference type="GO" id="GO:0098632">
    <property type="term" value="F:cell-cell adhesion mediator activity"/>
    <property type="evidence" value="ECO:0007669"/>
    <property type="project" value="TreeGrafter"/>
</dbReference>
<dbReference type="PROSITE" id="PS50835">
    <property type="entry name" value="IG_LIKE"/>
    <property type="match status" value="1"/>
</dbReference>
<reference evidence="3 4" key="1">
    <citation type="submission" date="2021-06" db="EMBL/GenBank/DDBJ databases">
        <title>Caerostris extrusa draft genome.</title>
        <authorList>
            <person name="Kono N."/>
            <person name="Arakawa K."/>
        </authorList>
    </citation>
    <scope>NUCLEOTIDE SEQUENCE [LARGE SCALE GENOMIC DNA]</scope>
</reference>
<dbReference type="InterPro" id="IPR036179">
    <property type="entry name" value="Ig-like_dom_sf"/>
</dbReference>
<sequence length="116" mass="12805">MRVSRQLRTPRCLDTVRPGAEPSTEPRIRTGDIVSHQGHVTSYLNISDARVEDSGVYRCDISNDVGAVWHSARLNVYGPPFIRPFPNISAISGQELVLNCPVGGYPIKSITWQKGT</sequence>
<dbReference type="InterPro" id="IPR013783">
    <property type="entry name" value="Ig-like_fold"/>
</dbReference>
<dbReference type="InterPro" id="IPR007110">
    <property type="entry name" value="Ig-like_dom"/>
</dbReference>
<evidence type="ECO:0000313" key="3">
    <source>
        <dbReference type="EMBL" id="GIY27054.1"/>
    </source>
</evidence>
<comment type="caution">
    <text evidence="3">The sequence shown here is derived from an EMBL/GenBank/DDBJ whole genome shotgun (WGS) entry which is preliminary data.</text>
</comment>
<dbReference type="GO" id="GO:0005886">
    <property type="term" value="C:plasma membrane"/>
    <property type="evidence" value="ECO:0007669"/>
    <property type="project" value="TreeGrafter"/>
</dbReference>
<dbReference type="EMBL" id="BPLR01008766">
    <property type="protein sequence ID" value="GIY27054.1"/>
    <property type="molecule type" value="Genomic_DNA"/>
</dbReference>
<keyword evidence="4" id="KW-1185">Reference proteome</keyword>
<dbReference type="InterPro" id="IPR013098">
    <property type="entry name" value="Ig_I-set"/>
</dbReference>
<dbReference type="Proteomes" id="UP001054945">
    <property type="component" value="Unassembled WGS sequence"/>
</dbReference>
<dbReference type="Gene3D" id="2.60.40.10">
    <property type="entry name" value="Immunoglobulins"/>
    <property type="match status" value="1"/>
</dbReference>
<name>A0AAV4S267_CAEEX</name>
<dbReference type="GO" id="GO:0007411">
    <property type="term" value="P:axon guidance"/>
    <property type="evidence" value="ECO:0007669"/>
    <property type="project" value="TreeGrafter"/>
</dbReference>
<evidence type="ECO:0000259" key="2">
    <source>
        <dbReference type="PROSITE" id="PS50835"/>
    </source>
</evidence>
<dbReference type="PANTHER" id="PTHR10075:SF100">
    <property type="entry name" value="FASCICLIN-2"/>
    <property type="match status" value="1"/>
</dbReference>
<dbReference type="GO" id="GO:0007156">
    <property type="term" value="P:homophilic cell adhesion via plasma membrane adhesion molecules"/>
    <property type="evidence" value="ECO:0007669"/>
    <property type="project" value="TreeGrafter"/>
</dbReference>
<accession>A0AAV4S267</accession>
<dbReference type="AlphaFoldDB" id="A0AAV4S267"/>
<feature type="domain" description="Ig-like" evidence="2">
    <location>
        <begin position="79"/>
        <end position="116"/>
    </location>
</feature>
<dbReference type="PANTHER" id="PTHR10075">
    <property type="entry name" value="BASIGIN RELATED"/>
    <property type="match status" value="1"/>
</dbReference>